<proteinExistence type="predicted"/>
<accession>A0AAW2J7Y4</accession>
<name>A0AAW2J7Y4_9LAMI</name>
<dbReference type="EMBL" id="JACGWM010001673">
    <property type="protein sequence ID" value="KAL0289863.1"/>
    <property type="molecule type" value="Genomic_DNA"/>
</dbReference>
<evidence type="ECO:0000313" key="1">
    <source>
        <dbReference type="EMBL" id="KAL0289863.1"/>
    </source>
</evidence>
<reference evidence="1" key="1">
    <citation type="submission" date="2020-06" db="EMBL/GenBank/DDBJ databases">
        <authorList>
            <person name="Li T."/>
            <person name="Hu X."/>
            <person name="Zhang T."/>
            <person name="Song X."/>
            <person name="Zhang H."/>
            <person name="Dai N."/>
            <person name="Sheng W."/>
            <person name="Hou X."/>
            <person name="Wei L."/>
        </authorList>
    </citation>
    <scope>NUCLEOTIDE SEQUENCE</scope>
    <source>
        <strain evidence="1">KEN8</strain>
        <tissue evidence="1">Leaf</tissue>
    </source>
</reference>
<dbReference type="AlphaFoldDB" id="A0AAW2J7Y4"/>
<gene>
    <name evidence="1" type="ORF">Scaly_2689400</name>
</gene>
<organism evidence="1">
    <name type="scientific">Sesamum calycinum</name>
    <dbReference type="NCBI Taxonomy" id="2727403"/>
    <lineage>
        <taxon>Eukaryota</taxon>
        <taxon>Viridiplantae</taxon>
        <taxon>Streptophyta</taxon>
        <taxon>Embryophyta</taxon>
        <taxon>Tracheophyta</taxon>
        <taxon>Spermatophyta</taxon>
        <taxon>Magnoliopsida</taxon>
        <taxon>eudicotyledons</taxon>
        <taxon>Gunneridae</taxon>
        <taxon>Pentapetalae</taxon>
        <taxon>asterids</taxon>
        <taxon>lamiids</taxon>
        <taxon>Lamiales</taxon>
        <taxon>Pedaliaceae</taxon>
        <taxon>Sesamum</taxon>
    </lineage>
</organism>
<reference evidence="1" key="2">
    <citation type="journal article" date="2024" name="Plant">
        <title>Genomic evolution and insights into agronomic trait innovations of Sesamum species.</title>
        <authorList>
            <person name="Miao H."/>
            <person name="Wang L."/>
            <person name="Qu L."/>
            <person name="Liu H."/>
            <person name="Sun Y."/>
            <person name="Le M."/>
            <person name="Wang Q."/>
            <person name="Wei S."/>
            <person name="Zheng Y."/>
            <person name="Lin W."/>
            <person name="Duan Y."/>
            <person name="Cao H."/>
            <person name="Xiong S."/>
            <person name="Wang X."/>
            <person name="Wei L."/>
            <person name="Li C."/>
            <person name="Ma Q."/>
            <person name="Ju M."/>
            <person name="Zhao R."/>
            <person name="Li G."/>
            <person name="Mu C."/>
            <person name="Tian Q."/>
            <person name="Mei H."/>
            <person name="Zhang T."/>
            <person name="Gao T."/>
            <person name="Zhang H."/>
        </authorList>
    </citation>
    <scope>NUCLEOTIDE SEQUENCE</scope>
    <source>
        <strain evidence="1">KEN8</strain>
    </source>
</reference>
<protein>
    <submittedName>
        <fullName evidence="1">Uncharacterized protein</fullName>
    </submittedName>
</protein>
<comment type="caution">
    <text evidence="1">The sequence shown here is derived from an EMBL/GenBank/DDBJ whole genome shotgun (WGS) entry which is preliminary data.</text>
</comment>
<sequence>MQLARQVKIFLEEDFAATNAITIEGKHFDDSKDSYNAMHGDDTKSNEDTLFEKKNSSDVDDYMSIITFTDEDLLLGSKLHNRPLFVVGYVCEQKLNRILIDGGSAVNILPLRILKELGNPIDELSNNRLMIQ</sequence>